<accession>A0ABV4AHU2</accession>
<dbReference type="PRINTS" id="PR01021">
    <property type="entry name" value="OMPADOMAIN"/>
</dbReference>
<name>A0ABV4AHU2_9GAMM</name>
<keyword evidence="10" id="KW-1185">Reference proteome</keyword>
<keyword evidence="9" id="KW-0449">Lipoprotein</keyword>
<dbReference type="SUPFAM" id="SSF103088">
    <property type="entry name" value="OmpA-like"/>
    <property type="match status" value="1"/>
</dbReference>
<evidence type="ECO:0000256" key="1">
    <source>
        <dbReference type="ARBA" id="ARBA00004442"/>
    </source>
</evidence>
<dbReference type="Gene3D" id="3.30.1330.60">
    <property type="entry name" value="OmpA-like domain"/>
    <property type="match status" value="1"/>
</dbReference>
<evidence type="ECO:0000256" key="4">
    <source>
        <dbReference type="ARBA" id="ARBA00023237"/>
    </source>
</evidence>
<feature type="compositionally biased region" description="Polar residues" evidence="7">
    <location>
        <begin position="15"/>
        <end position="37"/>
    </location>
</feature>
<dbReference type="InterPro" id="IPR006664">
    <property type="entry name" value="OMP_bac"/>
</dbReference>
<sequence>MAGCSSKPTDEDQSYTDTNAYVEQPTQVESVRPTTPTRPDYSNIPLTADNFHNHPSHYTGTTDSRIIYFAFDRSDVPAAAFDTLRAHANYLKGNRSAQVRLEGHTDERGTREYNVALSERRSKAVEQFLRVQGVASAQITTVAYGKEKPAARGSDDLSMAKNRRVELNYTSGRP</sequence>
<evidence type="ECO:0000313" key="9">
    <source>
        <dbReference type="EMBL" id="MEY1662406.1"/>
    </source>
</evidence>
<evidence type="ECO:0000259" key="8">
    <source>
        <dbReference type="PROSITE" id="PS51123"/>
    </source>
</evidence>
<evidence type="ECO:0000256" key="6">
    <source>
        <dbReference type="PROSITE-ProRule" id="PRU00473"/>
    </source>
</evidence>
<dbReference type="Proteomes" id="UP001562065">
    <property type="component" value="Unassembled WGS sequence"/>
</dbReference>
<dbReference type="PANTHER" id="PTHR30329:SF21">
    <property type="entry name" value="LIPOPROTEIN YIAD-RELATED"/>
    <property type="match status" value="1"/>
</dbReference>
<dbReference type="InterPro" id="IPR006665">
    <property type="entry name" value="OmpA-like"/>
</dbReference>
<organism evidence="9 10">
    <name type="scientific">Isoalcanivorax beigongshangi</name>
    <dbReference type="NCBI Taxonomy" id="3238810"/>
    <lineage>
        <taxon>Bacteria</taxon>
        <taxon>Pseudomonadati</taxon>
        <taxon>Pseudomonadota</taxon>
        <taxon>Gammaproteobacteria</taxon>
        <taxon>Oceanospirillales</taxon>
        <taxon>Alcanivoracaceae</taxon>
        <taxon>Isoalcanivorax</taxon>
    </lineage>
</organism>
<dbReference type="PANTHER" id="PTHR30329">
    <property type="entry name" value="STATOR ELEMENT OF FLAGELLAR MOTOR COMPLEX"/>
    <property type="match status" value="1"/>
</dbReference>
<feature type="region of interest" description="Disordered" evidence="7">
    <location>
        <begin position="1"/>
        <end position="39"/>
    </location>
</feature>
<keyword evidence="5" id="KW-0131">Cell cycle</keyword>
<dbReference type="InterPro" id="IPR014169">
    <property type="entry name" value="Pal_lipo_C"/>
</dbReference>
<keyword evidence="4" id="KW-0998">Cell outer membrane</keyword>
<dbReference type="RefSeq" id="WP_369455641.1">
    <property type="nucleotide sequence ID" value="NZ_JBGCUO010000001.1"/>
</dbReference>
<reference evidence="9 10" key="1">
    <citation type="submission" date="2024-07" db="EMBL/GenBank/DDBJ databases">
        <authorList>
            <person name="Ren Q."/>
        </authorList>
    </citation>
    <scope>NUCLEOTIDE SEQUENCE [LARGE SCALE GENOMIC DNA]</scope>
    <source>
        <strain evidence="9 10">REN37</strain>
    </source>
</reference>
<proteinExistence type="predicted"/>
<evidence type="ECO:0000256" key="7">
    <source>
        <dbReference type="SAM" id="MobiDB-lite"/>
    </source>
</evidence>
<evidence type="ECO:0000313" key="10">
    <source>
        <dbReference type="Proteomes" id="UP001562065"/>
    </source>
</evidence>
<keyword evidence="2" id="KW-0132">Cell division</keyword>
<evidence type="ECO:0000256" key="5">
    <source>
        <dbReference type="ARBA" id="ARBA00023306"/>
    </source>
</evidence>
<dbReference type="InterPro" id="IPR036737">
    <property type="entry name" value="OmpA-like_sf"/>
</dbReference>
<dbReference type="NCBIfam" id="TIGR02802">
    <property type="entry name" value="Pal_lipo"/>
    <property type="match status" value="1"/>
</dbReference>
<keyword evidence="3 6" id="KW-0472">Membrane</keyword>
<dbReference type="CDD" id="cd07185">
    <property type="entry name" value="OmpA_C-like"/>
    <property type="match status" value="1"/>
</dbReference>
<evidence type="ECO:0000256" key="2">
    <source>
        <dbReference type="ARBA" id="ARBA00022618"/>
    </source>
</evidence>
<dbReference type="Pfam" id="PF00691">
    <property type="entry name" value="OmpA"/>
    <property type="match status" value="1"/>
</dbReference>
<feature type="domain" description="OmpA-like" evidence="8">
    <location>
        <begin position="56"/>
        <end position="173"/>
    </location>
</feature>
<evidence type="ECO:0000256" key="3">
    <source>
        <dbReference type="ARBA" id="ARBA00023136"/>
    </source>
</evidence>
<protein>
    <submittedName>
        <fullName evidence="9">Peptidoglycan-associated lipoprotein Pal</fullName>
    </submittedName>
</protein>
<dbReference type="EMBL" id="JBGCUO010000001">
    <property type="protein sequence ID" value="MEY1662406.1"/>
    <property type="molecule type" value="Genomic_DNA"/>
</dbReference>
<gene>
    <name evidence="9" type="primary">pal</name>
    <name evidence="9" type="ORF">AB5I84_09640</name>
</gene>
<comment type="caution">
    <text evidence="9">The sequence shown here is derived from an EMBL/GenBank/DDBJ whole genome shotgun (WGS) entry which is preliminary data.</text>
</comment>
<comment type="subcellular location">
    <subcellularLocation>
        <location evidence="1">Cell outer membrane</location>
    </subcellularLocation>
</comment>
<dbReference type="PROSITE" id="PS51123">
    <property type="entry name" value="OMPA_2"/>
    <property type="match status" value="1"/>
</dbReference>
<dbReference type="InterPro" id="IPR050330">
    <property type="entry name" value="Bact_OuterMem_StrucFunc"/>
</dbReference>